<proteinExistence type="inferred from homology"/>
<keyword evidence="4" id="KW-0274">FAD</keyword>
<dbReference type="InterPro" id="IPR037069">
    <property type="entry name" value="AcylCoA_DH/ox_N_sf"/>
</dbReference>
<evidence type="ECO:0000256" key="5">
    <source>
        <dbReference type="ARBA" id="ARBA00023002"/>
    </source>
</evidence>
<organism evidence="8 9">
    <name type="scientific">Actinomycetospora termitidis</name>
    <dbReference type="NCBI Taxonomy" id="3053470"/>
    <lineage>
        <taxon>Bacteria</taxon>
        <taxon>Bacillati</taxon>
        <taxon>Actinomycetota</taxon>
        <taxon>Actinomycetes</taxon>
        <taxon>Pseudonocardiales</taxon>
        <taxon>Pseudonocardiaceae</taxon>
        <taxon>Actinomycetospora</taxon>
    </lineage>
</organism>
<dbReference type="PANTHER" id="PTHR43884">
    <property type="entry name" value="ACYL-COA DEHYDROGENASE"/>
    <property type="match status" value="1"/>
</dbReference>
<comment type="cofactor">
    <cofactor evidence="1">
        <name>FAD</name>
        <dbReference type="ChEBI" id="CHEBI:57692"/>
    </cofactor>
</comment>
<accession>A0ABT7MFZ4</accession>
<gene>
    <name evidence="8" type="ORF">QRT03_24110</name>
</gene>
<dbReference type="Proteomes" id="UP001231924">
    <property type="component" value="Unassembled WGS sequence"/>
</dbReference>
<reference evidence="8 9" key="1">
    <citation type="submission" date="2023-06" db="EMBL/GenBank/DDBJ databases">
        <title>Actinomycetospora Odt1-22.</title>
        <authorList>
            <person name="Supong K."/>
        </authorList>
    </citation>
    <scope>NUCLEOTIDE SEQUENCE [LARGE SCALE GENOMIC DNA]</scope>
    <source>
        <strain evidence="8 9">Odt1-22</strain>
    </source>
</reference>
<dbReference type="Pfam" id="PF00441">
    <property type="entry name" value="Acyl-CoA_dh_1"/>
    <property type="match status" value="1"/>
</dbReference>
<evidence type="ECO:0000256" key="4">
    <source>
        <dbReference type="ARBA" id="ARBA00022827"/>
    </source>
</evidence>
<evidence type="ECO:0000259" key="6">
    <source>
        <dbReference type="Pfam" id="PF00441"/>
    </source>
</evidence>
<evidence type="ECO:0000256" key="3">
    <source>
        <dbReference type="ARBA" id="ARBA00022630"/>
    </source>
</evidence>
<dbReference type="Gene3D" id="1.20.140.10">
    <property type="entry name" value="Butyryl-CoA Dehydrogenase, subunit A, domain 3"/>
    <property type="match status" value="1"/>
</dbReference>
<evidence type="ECO:0000313" key="8">
    <source>
        <dbReference type="EMBL" id="MDL5159074.1"/>
    </source>
</evidence>
<keyword evidence="9" id="KW-1185">Reference proteome</keyword>
<dbReference type="InterPro" id="IPR036250">
    <property type="entry name" value="AcylCo_DH-like_C"/>
</dbReference>
<keyword evidence="5" id="KW-0560">Oxidoreductase</keyword>
<dbReference type="Gene3D" id="1.10.540.10">
    <property type="entry name" value="Acyl-CoA dehydrogenase/oxidase, N-terminal domain"/>
    <property type="match status" value="1"/>
</dbReference>
<dbReference type="InterPro" id="IPR013786">
    <property type="entry name" value="AcylCoA_DH/ox_N"/>
</dbReference>
<protein>
    <submittedName>
        <fullName evidence="8">Acyl-CoA dehydrogenase family protein</fullName>
    </submittedName>
</protein>
<dbReference type="RefSeq" id="WP_286055646.1">
    <property type="nucleotide sequence ID" value="NZ_JASVWF010000006.1"/>
</dbReference>
<dbReference type="InterPro" id="IPR009075">
    <property type="entry name" value="AcylCo_DH/oxidase_C"/>
</dbReference>
<dbReference type="InterPro" id="IPR009100">
    <property type="entry name" value="AcylCoA_DH/oxidase_NM_dom_sf"/>
</dbReference>
<sequence>MSEIDELRDAVADVLRARSTAEALEAAERDGWAPDVWSALAEGGFATVAVPESAGGSGGSVAQACAVLEACGAASAPVPVAETGLLAGRLLASAGLSVPEGPVTTVASPGVSFSDGVLAGAVDRVPWGRSASLALVAGSSVVVVAPGSGVVTPGRNIAGEPRDHVDLTGVRPLESAPVGPDAVEDLRRRGALSRAALIAGAARAVLDLTVRYTGEREQFGRPVAKFPAVAAHLVQIAEQAEIAAMAARSAAEGAGEEGEPAALDVAAAFSVASDAAGAVATAAHQATGAMGMTREFGLGVLTRRLWSWRDEWGGGAAWAAELGRSLAAGGADAFWPTISRGLVASS</sequence>
<evidence type="ECO:0000313" key="9">
    <source>
        <dbReference type="Proteomes" id="UP001231924"/>
    </source>
</evidence>
<evidence type="ECO:0000259" key="7">
    <source>
        <dbReference type="Pfam" id="PF02771"/>
    </source>
</evidence>
<name>A0ABT7MFZ4_9PSEU</name>
<dbReference type="PANTHER" id="PTHR43884:SF20">
    <property type="entry name" value="ACYL-COA DEHYDROGENASE FADE28"/>
    <property type="match status" value="1"/>
</dbReference>
<dbReference type="SUPFAM" id="SSF47203">
    <property type="entry name" value="Acyl-CoA dehydrogenase C-terminal domain-like"/>
    <property type="match status" value="1"/>
</dbReference>
<feature type="domain" description="Acyl-CoA dehydrogenase/oxidase N-terminal" evidence="7">
    <location>
        <begin position="3"/>
        <end position="87"/>
    </location>
</feature>
<keyword evidence="3" id="KW-0285">Flavoprotein</keyword>
<dbReference type="SUPFAM" id="SSF56645">
    <property type="entry name" value="Acyl-CoA dehydrogenase NM domain-like"/>
    <property type="match status" value="1"/>
</dbReference>
<dbReference type="Pfam" id="PF02771">
    <property type="entry name" value="Acyl-CoA_dh_N"/>
    <property type="match status" value="1"/>
</dbReference>
<comment type="similarity">
    <text evidence="2">Belongs to the acyl-CoA dehydrogenase family.</text>
</comment>
<evidence type="ECO:0000256" key="2">
    <source>
        <dbReference type="ARBA" id="ARBA00009347"/>
    </source>
</evidence>
<evidence type="ECO:0000256" key="1">
    <source>
        <dbReference type="ARBA" id="ARBA00001974"/>
    </source>
</evidence>
<feature type="domain" description="Acyl-CoA dehydrogenase/oxidase C-terminal" evidence="6">
    <location>
        <begin position="192"/>
        <end position="304"/>
    </location>
</feature>
<comment type="caution">
    <text evidence="8">The sequence shown here is derived from an EMBL/GenBank/DDBJ whole genome shotgun (WGS) entry which is preliminary data.</text>
</comment>
<dbReference type="EMBL" id="JASVWF010000006">
    <property type="protein sequence ID" value="MDL5159074.1"/>
    <property type="molecule type" value="Genomic_DNA"/>
</dbReference>